<feature type="region of interest" description="Disordered" evidence="1">
    <location>
        <begin position="1"/>
        <end position="20"/>
    </location>
</feature>
<accession>A0ABW0NUJ1</accession>
<evidence type="ECO:0000313" key="2">
    <source>
        <dbReference type="EMBL" id="MFC5504156.1"/>
    </source>
</evidence>
<reference evidence="3" key="1">
    <citation type="journal article" date="2019" name="Int. J. Syst. Evol. Microbiol.">
        <title>The Global Catalogue of Microorganisms (GCM) 10K type strain sequencing project: providing services to taxonomists for standard genome sequencing and annotation.</title>
        <authorList>
            <consortium name="The Broad Institute Genomics Platform"/>
            <consortium name="The Broad Institute Genome Sequencing Center for Infectious Disease"/>
            <person name="Wu L."/>
            <person name="Ma J."/>
        </authorList>
    </citation>
    <scope>NUCLEOTIDE SEQUENCE [LARGE SCALE GENOMIC DNA]</scope>
    <source>
        <strain evidence="3">CCUG 43117</strain>
    </source>
</reference>
<dbReference type="EMBL" id="JBHSLU010000005">
    <property type="protein sequence ID" value="MFC5504156.1"/>
    <property type="molecule type" value="Genomic_DNA"/>
</dbReference>
<protein>
    <submittedName>
        <fullName evidence="2">Uncharacterized protein</fullName>
    </submittedName>
</protein>
<evidence type="ECO:0000313" key="3">
    <source>
        <dbReference type="Proteomes" id="UP001596060"/>
    </source>
</evidence>
<proteinExistence type="predicted"/>
<gene>
    <name evidence="2" type="ORF">ACFPN9_02660</name>
</gene>
<evidence type="ECO:0000256" key="1">
    <source>
        <dbReference type="SAM" id="MobiDB-lite"/>
    </source>
</evidence>
<feature type="non-terminal residue" evidence="2">
    <location>
        <position position="1"/>
    </location>
</feature>
<feature type="compositionally biased region" description="Polar residues" evidence="1">
    <location>
        <begin position="8"/>
        <end position="20"/>
    </location>
</feature>
<sequence length="151" mass="17523">IGDLSVQGWRSQPKPNRQSPMTTLSYTTLWDTTAVRLIKRLLDLSSATRQHNRWARRTVTQMLGRMMGWLAAYRDLQRRQRELVEHDAHTLMGRHGASAYYSARKLADDERNGRLVEINRPLGHWSRVRRRIGTLTGLSGRTDSATRRLDE</sequence>
<comment type="caution">
    <text evidence="2">The sequence shown here is derived from an EMBL/GenBank/DDBJ whole genome shotgun (WGS) entry which is preliminary data.</text>
</comment>
<dbReference type="RefSeq" id="WP_377815238.1">
    <property type="nucleotide sequence ID" value="NZ_JBHSLU010000005.1"/>
</dbReference>
<organism evidence="2 3">
    <name type="scientific">Bosea massiliensis</name>
    <dbReference type="NCBI Taxonomy" id="151419"/>
    <lineage>
        <taxon>Bacteria</taxon>
        <taxon>Pseudomonadati</taxon>
        <taxon>Pseudomonadota</taxon>
        <taxon>Alphaproteobacteria</taxon>
        <taxon>Hyphomicrobiales</taxon>
        <taxon>Boseaceae</taxon>
        <taxon>Bosea</taxon>
    </lineage>
</organism>
<dbReference type="Proteomes" id="UP001596060">
    <property type="component" value="Unassembled WGS sequence"/>
</dbReference>
<keyword evidence="3" id="KW-1185">Reference proteome</keyword>
<name>A0ABW0NUJ1_9HYPH</name>